<organism evidence="1">
    <name type="scientific">marine sediment metagenome</name>
    <dbReference type="NCBI Taxonomy" id="412755"/>
    <lineage>
        <taxon>unclassified sequences</taxon>
        <taxon>metagenomes</taxon>
        <taxon>ecological metagenomes</taxon>
    </lineage>
</organism>
<comment type="caution">
    <text evidence="1">The sequence shown here is derived from an EMBL/GenBank/DDBJ whole genome shotgun (WGS) entry which is preliminary data.</text>
</comment>
<sequence length="97" mass="10207">MNNLKGKKTKKLIAGVLVLFLFTMIAASDQLYARGSRGCRRALMGCMVDAGTATVMGAIAGFFSGNIIGSILGATAAGGSYATMCLGGYDFCKRYYR</sequence>
<dbReference type="AlphaFoldDB" id="A0A0F9T9R1"/>
<evidence type="ECO:0000313" key="1">
    <source>
        <dbReference type="EMBL" id="KKN71692.1"/>
    </source>
</evidence>
<dbReference type="EMBL" id="LAZR01000378">
    <property type="protein sequence ID" value="KKN71692.1"/>
    <property type="molecule type" value="Genomic_DNA"/>
</dbReference>
<proteinExistence type="predicted"/>
<protein>
    <submittedName>
        <fullName evidence="1">Uncharacterized protein</fullName>
    </submittedName>
</protein>
<accession>A0A0F9T9R1</accession>
<gene>
    <name evidence="1" type="ORF">LCGC14_0418520</name>
</gene>
<name>A0A0F9T9R1_9ZZZZ</name>
<reference evidence="1" key="1">
    <citation type="journal article" date="2015" name="Nature">
        <title>Complex archaea that bridge the gap between prokaryotes and eukaryotes.</title>
        <authorList>
            <person name="Spang A."/>
            <person name="Saw J.H."/>
            <person name="Jorgensen S.L."/>
            <person name="Zaremba-Niedzwiedzka K."/>
            <person name="Martijn J."/>
            <person name="Lind A.E."/>
            <person name="van Eijk R."/>
            <person name="Schleper C."/>
            <person name="Guy L."/>
            <person name="Ettema T.J."/>
        </authorList>
    </citation>
    <scope>NUCLEOTIDE SEQUENCE</scope>
</reference>